<feature type="domain" description="Exonuclease" evidence="4">
    <location>
        <begin position="1"/>
        <end position="183"/>
    </location>
</feature>
<sequence>MIVVDVESSGVDAKLCSLLSVGALDFDNPTNQFYMECRVFEGAHVEKDALAVNGFSEESIHDVQKKTDREVVEAFLEWMKTCKEWTLVGQNPSFDRDFLQETAHRYHINWPLAQRTIDLHSIAYFRLLKRGEEIPRKNNHSDLNLDAILTYVGLPTRTGSHNALDDAKLEAEAFSRLAHQTSLISAYKEFPVPVNA</sequence>
<dbReference type="InterPro" id="IPR013520">
    <property type="entry name" value="Ribonucl_H"/>
</dbReference>
<dbReference type="CDD" id="cd06127">
    <property type="entry name" value="DEDDh"/>
    <property type="match status" value="1"/>
</dbReference>
<evidence type="ECO:0000256" key="1">
    <source>
        <dbReference type="ARBA" id="ARBA00022722"/>
    </source>
</evidence>
<dbReference type="GO" id="GO:0008408">
    <property type="term" value="F:3'-5' exonuclease activity"/>
    <property type="evidence" value="ECO:0007669"/>
    <property type="project" value="TreeGrafter"/>
</dbReference>
<dbReference type="Gene3D" id="3.30.420.10">
    <property type="entry name" value="Ribonuclease H-like superfamily/Ribonuclease H"/>
    <property type="match status" value="1"/>
</dbReference>
<gene>
    <name evidence="5" type="ORF">COV91_05505</name>
</gene>
<dbReference type="EMBL" id="PCVG01000076">
    <property type="protein sequence ID" value="PIQ68154.1"/>
    <property type="molecule type" value="Genomic_DNA"/>
</dbReference>
<evidence type="ECO:0000313" key="5">
    <source>
        <dbReference type="EMBL" id="PIQ68154.1"/>
    </source>
</evidence>
<dbReference type="Pfam" id="PF00929">
    <property type="entry name" value="RNase_T"/>
    <property type="match status" value="1"/>
</dbReference>
<accession>A0A2H0KCN2</accession>
<dbReference type="InterPro" id="IPR012337">
    <property type="entry name" value="RNaseH-like_sf"/>
</dbReference>
<organism evidence="5 6">
    <name type="scientific">Candidatus Taylorbacteria bacterium CG11_big_fil_rev_8_21_14_0_20_46_11</name>
    <dbReference type="NCBI Taxonomy" id="1975025"/>
    <lineage>
        <taxon>Bacteria</taxon>
        <taxon>Candidatus Tayloriibacteriota</taxon>
    </lineage>
</organism>
<proteinExistence type="predicted"/>
<dbReference type="SUPFAM" id="SSF53098">
    <property type="entry name" value="Ribonuclease H-like"/>
    <property type="match status" value="1"/>
</dbReference>
<evidence type="ECO:0000256" key="2">
    <source>
        <dbReference type="ARBA" id="ARBA00022801"/>
    </source>
</evidence>
<dbReference type="PANTHER" id="PTHR30231">
    <property type="entry name" value="DNA POLYMERASE III SUBUNIT EPSILON"/>
    <property type="match status" value="1"/>
</dbReference>
<keyword evidence="1" id="KW-0540">Nuclease</keyword>
<name>A0A2H0KCN2_9BACT</name>
<keyword evidence="2" id="KW-0378">Hydrolase</keyword>
<dbReference type="InterPro" id="IPR036397">
    <property type="entry name" value="RNaseH_sf"/>
</dbReference>
<protein>
    <recommendedName>
        <fullName evidence="4">Exonuclease domain-containing protein</fullName>
    </recommendedName>
</protein>
<evidence type="ECO:0000259" key="4">
    <source>
        <dbReference type="SMART" id="SM00479"/>
    </source>
</evidence>
<dbReference type="Proteomes" id="UP000229342">
    <property type="component" value="Unassembled WGS sequence"/>
</dbReference>
<comment type="caution">
    <text evidence="5">The sequence shown here is derived from an EMBL/GenBank/DDBJ whole genome shotgun (WGS) entry which is preliminary data.</text>
</comment>
<dbReference type="SMART" id="SM00479">
    <property type="entry name" value="EXOIII"/>
    <property type="match status" value="1"/>
</dbReference>
<evidence type="ECO:0000313" key="6">
    <source>
        <dbReference type="Proteomes" id="UP000229342"/>
    </source>
</evidence>
<dbReference type="GO" id="GO:0005829">
    <property type="term" value="C:cytosol"/>
    <property type="evidence" value="ECO:0007669"/>
    <property type="project" value="TreeGrafter"/>
</dbReference>
<dbReference type="PANTHER" id="PTHR30231:SF4">
    <property type="entry name" value="PROTEIN NEN2"/>
    <property type="match status" value="1"/>
</dbReference>
<dbReference type="GO" id="GO:0003676">
    <property type="term" value="F:nucleic acid binding"/>
    <property type="evidence" value="ECO:0007669"/>
    <property type="project" value="InterPro"/>
</dbReference>
<dbReference type="AlphaFoldDB" id="A0A2H0KCN2"/>
<evidence type="ECO:0000256" key="3">
    <source>
        <dbReference type="ARBA" id="ARBA00022839"/>
    </source>
</evidence>
<keyword evidence="3" id="KW-0269">Exonuclease</keyword>
<reference evidence="5 6" key="1">
    <citation type="submission" date="2017-09" db="EMBL/GenBank/DDBJ databases">
        <title>Depth-based differentiation of microbial function through sediment-hosted aquifers and enrichment of novel symbionts in the deep terrestrial subsurface.</title>
        <authorList>
            <person name="Probst A.J."/>
            <person name="Ladd B."/>
            <person name="Jarett J.K."/>
            <person name="Geller-Mcgrath D.E."/>
            <person name="Sieber C.M."/>
            <person name="Emerson J.B."/>
            <person name="Anantharaman K."/>
            <person name="Thomas B.C."/>
            <person name="Malmstrom R."/>
            <person name="Stieglmeier M."/>
            <person name="Klingl A."/>
            <person name="Woyke T."/>
            <person name="Ryan C.M."/>
            <person name="Banfield J.F."/>
        </authorList>
    </citation>
    <scope>NUCLEOTIDE SEQUENCE [LARGE SCALE GENOMIC DNA]</scope>
    <source>
        <strain evidence="5">CG11_big_fil_rev_8_21_14_0_20_46_11</strain>
    </source>
</reference>